<evidence type="ECO:0000313" key="1">
    <source>
        <dbReference type="EMBL" id="GLQ23214.1"/>
    </source>
</evidence>
<reference evidence="1" key="1">
    <citation type="journal article" date="2014" name="Int. J. Syst. Evol. Microbiol.">
        <title>Complete genome of a new Firmicutes species belonging to the dominant human colonic microbiota ('Ruminococcus bicirculans') reveals two chromosomes and a selective capacity to utilize plant glucans.</title>
        <authorList>
            <consortium name="NISC Comparative Sequencing Program"/>
            <person name="Wegmann U."/>
            <person name="Louis P."/>
            <person name="Goesmann A."/>
            <person name="Henrissat B."/>
            <person name="Duncan S.H."/>
            <person name="Flint H.J."/>
        </authorList>
    </citation>
    <scope>NUCLEOTIDE SEQUENCE</scope>
    <source>
        <strain evidence="1">NBRC 108219</strain>
    </source>
</reference>
<proteinExistence type="predicted"/>
<accession>A0ABQ5V8B0</accession>
<evidence type="ECO:0008006" key="3">
    <source>
        <dbReference type="Google" id="ProtNLM"/>
    </source>
</evidence>
<dbReference type="RefSeq" id="WP_284388395.1">
    <property type="nucleotide sequence ID" value="NZ_BSNK01000001.1"/>
</dbReference>
<organism evidence="1 2">
    <name type="scientific">Algimonas ampicilliniresistens</name>
    <dbReference type="NCBI Taxonomy" id="1298735"/>
    <lineage>
        <taxon>Bacteria</taxon>
        <taxon>Pseudomonadati</taxon>
        <taxon>Pseudomonadota</taxon>
        <taxon>Alphaproteobacteria</taxon>
        <taxon>Maricaulales</taxon>
        <taxon>Robiginitomaculaceae</taxon>
        <taxon>Algimonas</taxon>
    </lineage>
</organism>
<name>A0ABQ5V8B0_9PROT</name>
<keyword evidence="2" id="KW-1185">Reference proteome</keyword>
<comment type="caution">
    <text evidence="1">The sequence shown here is derived from an EMBL/GenBank/DDBJ whole genome shotgun (WGS) entry which is preliminary data.</text>
</comment>
<dbReference type="EMBL" id="BSNK01000001">
    <property type="protein sequence ID" value="GLQ23214.1"/>
    <property type="molecule type" value="Genomic_DNA"/>
</dbReference>
<reference evidence="1" key="2">
    <citation type="submission" date="2023-01" db="EMBL/GenBank/DDBJ databases">
        <title>Draft genome sequence of Algimonas ampicilliniresistens strain NBRC 108219.</title>
        <authorList>
            <person name="Sun Q."/>
            <person name="Mori K."/>
        </authorList>
    </citation>
    <scope>NUCLEOTIDE SEQUENCE</scope>
    <source>
        <strain evidence="1">NBRC 108219</strain>
    </source>
</reference>
<protein>
    <recommendedName>
        <fullName evidence="3">DksA C4-type domain-containing protein</fullName>
    </recommendedName>
</protein>
<evidence type="ECO:0000313" key="2">
    <source>
        <dbReference type="Proteomes" id="UP001161391"/>
    </source>
</evidence>
<dbReference type="Proteomes" id="UP001161391">
    <property type="component" value="Unassembled WGS sequence"/>
</dbReference>
<sequence length="120" mass="13684">MPRQTPHTSKRPGPTESEISLQWEIKRLRGEIAALQRQGEFNAQGYRLGDRLEGASRGVLLVKIQRLWRNMIDELVPEDQRCDQCGSVSFDASEAAFAREAERLSLAELEQTHGRPRKAR</sequence>
<gene>
    <name evidence="1" type="ORF">GCM10007853_10880</name>
</gene>